<dbReference type="Gene3D" id="1.10.10.60">
    <property type="entry name" value="Homeodomain-like"/>
    <property type="match status" value="1"/>
</dbReference>
<organism evidence="2 3">
    <name type="scientific">Deinococcus cellulosilyticus (strain DSM 18568 / NBRC 106333 / KACC 11606 / 5516J-15)</name>
    <dbReference type="NCBI Taxonomy" id="1223518"/>
    <lineage>
        <taxon>Bacteria</taxon>
        <taxon>Thermotogati</taxon>
        <taxon>Deinococcota</taxon>
        <taxon>Deinococci</taxon>
        <taxon>Deinococcales</taxon>
        <taxon>Deinococcaceae</taxon>
        <taxon>Deinococcus</taxon>
    </lineage>
</organism>
<dbReference type="GO" id="GO:0003677">
    <property type="term" value="F:DNA binding"/>
    <property type="evidence" value="ECO:0007669"/>
    <property type="project" value="InterPro"/>
</dbReference>
<evidence type="ECO:0000313" key="3">
    <source>
        <dbReference type="Proteomes" id="UP000321306"/>
    </source>
</evidence>
<keyword evidence="3" id="KW-1185">Reference proteome</keyword>
<evidence type="ECO:0000313" key="2">
    <source>
        <dbReference type="EMBL" id="GEM50132.1"/>
    </source>
</evidence>
<dbReference type="RefSeq" id="WP_186816333.1">
    <property type="nucleotide sequence ID" value="NZ_BJXB01000060.1"/>
</dbReference>
<keyword evidence="1" id="KW-0175">Coiled coil</keyword>
<name>A0A511NBE3_DEIC1</name>
<dbReference type="GO" id="GO:0004803">
    <property type="term" value="F:transposase activity"/>
    <property type="evidence" value="ECO:0007669"/>
    <property type="project" value="InterPro"/>
</dbReference>
<dbReference type="InterPro" id="IPR051839">
    <property type="entry name" value="RD_transcriptional_regulator"/>
</dbReference>
<dbReference type="AlphaFoldDB" id="A0A511NBE3"/>
<dbReference type="Pfam" id="PF01527">
    <property type="entry name" value="HTH_Tnp_1"/>
    <property type="match status" value="1"/>
</dbReference>
<dbReference type="EMBL" id="BJXB01000060">
    <property type="protein sequence ID" value="GEM50132.1"/>
    <property type="molecule type" value="Genomic_DNA"/>
</dbReference>
<dbReference type="InterPro" id="IPR009057">
    <property type="entry name" value="Homeodomain-like_sf"/>
</dbReference>
<proteinExistence type="predicted"/>
<protein>
    <submittedName>
        <fullName evidence="2">Transposase</fullName>
    </submittedName>
</protein>
<sequence length="109" mass="12620">MRKTPIKYSTDFKLQAVQLATGPGMIATKVAEDLGISVQILCRWIRKHKEAQEQGRPVFTGRGVPALTEQEKRIRELEKEVETLRIEREILKAAAKFFAKEMKYRSDRM</sequence>
<gene>
    <name evidence="2" type="ORF">DC3_57670</name>
</gene>
<dbReference type="GO" id="GO:0006313">
    <property type="term" value="P:DNA transposition"/>
    <property type="evidence" value="ECO:0007669"/>
    <property type="project" value="InterPro"/>
</dbReference>
<dbReference type="InterPro" id="IPR002514">
    <property type="entry name" value="Transposase_8"/>
</dbReference>
<evidence type="ECO:0000256" key="1">
    <source>
        <dbReference type="SAM" id="Coils"/>
    </source>
</evidence>
<accession>A0A511NBE3</accession>
<dbReference type="Proteomes" id="UP000321306">
    <property type="component" value="Unassembled WGS sequence"/>
</dbReference>
<dbReference type="PANTHER" id="PTHR33215:SF13">
    <property type="entry name" value="PROTEIN DISTAL ANTENNA"/>
    <property type="match status" value="1"/>
</dbReference>
<comment type="caution">
    <text evidence="2">The sequence shown here is derived from an EMBL/GenBank/DDBJ whole genome shotgun (WGS) entry which is preliminary data.</text>
</comment>
<dbReference type="PANTHER" id="PTHR33215">
    <property type="entry name" value="PROTEIN DISTAL ANTENNA"/>
    <property type="match status" value="1"/>
</dbReference>
<reference evidence="2 3" key="1">
    <citation type="submission" date="2019-07" db="EMBL/GenBank/DDBJ databases">
        <title>Whole genome shotgun sequence of Deinococcus cellulosilyticus NBRC 106333.</title>
        <authorList>
            <person name="Hosoyama A."/>
            <person name="Uohara A."/>
            <person name="Ohji S."/>
            <person name="Ichikawa N."/>
        </authorList>
    </citation>
    <scope>NUCLEOTIDE SEQUENCE [LARGE SCALE GENOMIC DNA]</scope>
    <source>
        <strain evidence="2 3">NBRC 106333</strain>
    </source>
</reference>
<feature type="coiled-coil region" evidence="1">
    <location>
        <begin position="67"/>
        <end position="94"/>
    </location>
</feature>
<dbReference type="SUPFAM" id="SSF46689">
    <property type="entry name" value="Homeodomain-like"/>
    <property type="match status" value="1"/>
</dbReference>